<dbReference type="OrthoDB" id="6386941at2"/>
<dbReference type="PROSITE" id="PS50943">
    <property type="entry name" value="HTH_CROC1"/>
    <property type="match status" value="1"/>
</dbReference>
<dbReference type="EMBL" id="MAMP01000012">
    <property type="protein sequence ID" value="OES45841.1"/>
    <property type="molecule type" value="Genomic_DNA"/>
</dbReference>
<organism evidence="3 4">
    <name type="scientific">Domibacillus iocasae</name>
    <dbReference type="NCBI Taxonomy" id="1714016"/>
    <lineage>
        <taxon>Bacteria</taxon>
        <taxon>Bacillati</taxon>
        <taxon>Bacillota</taxon>
        <taxon>Bacilli</taxon>
        <taxon>Bacillales</taxon>
        <taxon>Bacillaceae</taxon>
        <taxon>Domibacillus</taxon>
    </lineage>
</organism>
<feature type="compositionally biased region" description="Basic residues" evidence="1">
    <location>
        <begin position="1"/>
        <end position="14"/>
    </location>
</feature>
<feature type="compositionally biased region" description="Polar residues" evidence="1">
    <location>
        <begin position="16"/>
        <end position="25"/>
    </location>
</feature>
<gene>
    <name evidence="3" type="ORF">BA724_03295</name>
</gene>
<evidence type="ECO:0000259" key="2">
    <source>
        <dbReference type="PROSITE" id="PS50943"/>
    </source>
</evidence>
<dbReference type="InterPro" id="IPR010982">
    <property type="entry name" value="Lambda_DNA-bd_dom_sf"/>
</dbReference>
<name>A0A1E7DRY3_9BACI</name>
<keyword evidence="4" id="KW-1185">Reference proteome</keyword>
<protein>
    <recommendedName>
        <fullName evidence="2">HTH cro/C1-type domain-containing protein</fullName>
    </recommendedName>
</protein>
<dbReference type="AlphaFoldDB" id="A0A1E7DRY3"/>
<dbReference type="InterPro" id="IPR001387">
    <property type="entry name" value="Cro/C1-type_HTH"/>
</dbReference>
<comment type="caution">
    <text evidence="3">The sequence shown here is derived from an EMBL/GenBank/DDBJ whole genome shotgun (WGS) entry which is preliminary data.</text>
</comment>
<evidence type="ECO:0000256" key="1">
    <source>
        <dbReference type="SAM" id="MobiDB-lite"/>
    </source>
</evidence>
<dbReference type="Gene3D" id="1.10.260.40">
    <property type="entry name" value="lambda repressor-like DNA-binding domains"/>
    <property type="match status" value="1"/>
</dbReference>
<sequence>MPVAKPKAKRKKQAKTPSQEFSNVKSAKLDRLISERKKRKMKQSDVAAKLNVSIAMISHIENGRVKPSADISLGLEMLFDLPYEILFPDY</sequence>
<evidence type="ECO:0000313" key="3">
    <source>
        <dbReference type="EMBL" id="OES45841.1"/>
    </source>
</evidence>
<dbReference type="GO" id="GO:0003677">
    <property type="term" value="F:DNA binding"/>
    <property type="evidence" value="ECO:0007669"/>
    <property type="project" value="InterPro"/>
</dbReference>
<feature type="region of interest" description="Disordered" evidence="1">
    <location>
        <begin position="1"/>
        <end position="25"/>
    </location>
</feature>
<dbReference type="SUPFAM" id="SSF47413">
    <property type="entry name" value="lambda repressor-like DNA-binding domains"/>
    <property type="match status" value="1"/>
</dbReference>
<dbReference type="SMART" id="SM00530">
    <property type="entry name" value="HTH_XRE"/>
    <property type="match status" value="1"/>
</dbReference>
<reference evidence="3 4" key="1">
    <citation type="submission" date="2016-06" db="EMBL/GenBank/DDBJ databases">
        <title>Domibacillus iocasae genome sequencing.</title>
        <authorList>
            <person name="Verma A."/>
            <person name="Pal Y."/>
            <person name="Ojha A.K."/>
            <person name="Krishnamurthi S."/>
        </authorList>
    </citation>
    <scope>NUCLEOTIDE SEQUENCE [LARGE SCALE GENOMIC DNA]</scope>
    <source>
        <strain evidence="3 4">DSM 29979</strain>
    </source>
</reference>
<dbReference type="RefSeq" id="WP_069937838.1">
    <property type="nucleotide sequence ID" value="NZ_MAMP01000012.1"/>
</dbReference>
<proteinExistence type="predicted"/>
<dbReference type="Proteomes" id="UP000095658">
    <property type="component" value="Unassembled WGS sequence"/>
</dbReference>
<dbReference type="Pfam" id="PF01381">
    <property type="entry name" value="HTH_3"/>
    <property type="match status" value="1"/>
</dbReference>
<feature type="domain" description="HTH cro/C1-type" evidence="2">
    <location>
        <begin position="32"/>
        <end position="86"/>
    </location>
</feature>
<dbReference type="CDD" id="cd00093">
    <property type="entry name" value="HTH_XRE"/>
    <property type="match status" value="1"/>
</dbReference>
<accession>A0A1E7DRY3</accession>
<dbReference type="STRING" id="1714016.BA724_03295"/>
<evidence type="ECO:0000313" key="4">
    <source>
        <dbReference type="Proteomes" id="UP000095658"/>
    </source>
</evidence>